<organism evidence="2 3">
    <name type="scientific">Limulus polyphemus</name>
    <name type="common">Atlantic horseshoe crab</name>
    <dbReference type="NCBI Taxonomy" id="6850"/>
    <lineage>
        <taxon>Eukaryota</taxon>
        <taxon>Metazoa</taxon>
        <taxon>Ecdysozoa</taxon>
        <taxon>Arthropoda</taxon>
        <taxon>Chelicerata</taxon>
        <taxon>Merostomata</taxon>
        <taxon>Xiphosura</taxon>
        <taxon>Limulidae</taxon>
        <taxon>Limulus</taxon>
    </lineage>
</organism>
<dbReference type="SUPFAM" id="SSF48113">
    <property type="entry name" value="Heme-dependent peroxidases"/>
    <property type="match status" value="1"/>
</dbReference>
<evidence type="ECO:0000313" key="2">
    <source>
        <dbReference type="Proteomes" id="UP000694941"/>
    </source>
</evidence>
<dbReference type="Pfam" id="PF03098">
    <property type="entry name" value="An_peroxidase"/>
    <property type="match status" value="1"/>
</dbReference>
<keyword evidence="1" id="KW-0575">Peroxidase</keyword>
<dbReference type="InterPro" id="IPR019791">
    <property type="entry name" value="Haem_peroxidase_animal"/>
</dbReference>
<dbReference type="InterPro" id="IPR010255">
    <property type="entry name" value="Haem_peroxidase_sf"/>
</dbReference>
<dbReference type="Proteomes" id="UP000694941">
    <property type="component" value="Unplaced"/>
</dbReference>
<feature type="non-terminal residue" evidence="3">
    <location>
        <position position="138"/>
    </location>
</feature>
<protein>
    <submittedName>
        <fullName evidence="3">Eosinophil peroxidase-like</fullName>
    </submittedName>
</protein>
<dbReference type="GeneID" id="111084498"/>
<accession>A0ABM1RZV2</accession>
<keyword evidence="1" id="KW-0560">Oxidoreductase</keyword>
<gene>
    <name evidence="3" type="primary">LOC111084498</name>
</gene>
<dbReference type="Gene3D" id="1.10.640.10">
    <property type="entry name" value="Haem peroxidase domain superfamily, animal type"/>
    <property type="match status" value="1"/>
</dbReference>
<keyword evidence="2" id="KW-1185">Reference proteome</keyword>
<dbReference type="PRINTS" id="PR00457">
    <property type="entry name" value="ANPEROXIDASE"/>
</dbReference>
<dbReference type="PROSITE" id="PS50292">
    <property type="entry name" value="PEROXIDASE_3"/>
    <property type="match status" value="1"/>
</dbReference>
<evidence type="ECO:0000313" key="3">
    <source>
        <dbReference type="RefSeq" id="XP_022236907.1"/>
    </source>
</evidence>
<evidence type="ECO:0000256" key="1">
    <source>
        <dbReference type="ARBA" id="ARBA00022559"/>
    </source>
</evidence>
<dbReference type="PANTHER" id="PTHR11475">
    <property type="entry name" value="OXIDASE/PEROXIDASE"/>
    <property type="match status" value="1"/>
</dbReference>
<dbReference type="RefSeq" id="XP_022236907.1">
    <property type="nucleotide sequence ID" value="XM_022381199.1"/>
</dbReference>
<dbReference type="InterPro" id="IPR037120">
    <property type="entry name" value="Haem_peroxidase_sf_animal"/>
</dbReference>
<name>A0ABM1RZV2_LIMPO</name>
<dbReference type="PANTHER" id="PTHR11475:SF143">
    <property type="entry name" value="PUTATIVE-RELATED"/>
    <property type="match status" value="1"/>
</dbReference>
<sequence>MDHDSALAPFNSAPEEEVILGGPRDQLNSPTSFVDGSMIYGSDLHTVQSLRLFQNGLMRFQRDSERNVILPRSRNARGDLCSDPGNRLFCFDAGDRWLNEHPALTALHTIFIREHNRIARELRKINPCWNDERLFQEV</sequence>
<reference evidence="3" key="1">
    <citation type="submission" date="2025-08" db="UniProtKB">
        <authorList>
            <consortium name="RefSeq"/>
        </authorList>
    </citation>
    <scope>IDENTIFICATION</scope>
    <source>
        <tissue evidence="3">Muscle</tissue>
    </source>
</reference>
<proteinExistence type="predicted"/>